<dbReference type="EMBL" id="JABZGW010000092">
    <property type="protein sequence ID" value="MBF4807647.1"/>
    <property type="molecule type" value="Genomic_DNA"/>
</dbReference>
<proteinExistence type="predicted"/>
<evidence type="ECO:0000313" key="1">
    <source>
        <dbReference type="EMBL" id="MBF4807647.1"/>
    </source>
</evidence>
<sequence>MKHTLYDGSEITDEELERLADEWENDTWEGQLINISPGRPPHPNQELKPVTVKLPVAMLQAIAAKGVNRSDFIRRAIAAAL</sequence>
<accession>A0A930W397</accession>
<organism evidence="1 2">
    <name type="scientific">Lancefieldella rimae</name>
    <dbReference type="NCBI Taxonomy" id="1383"/>
    <lineage>
        <taxon>Bacteria</taxon>
        <taxon>Bacillati</taxon>
        <taxon>Actinomycetota</taxon>
        <taxon>Coriobacteriia</taxon>
        <taxon>Coriobacteriales</taxon>
        <taxon>Atopobiaceae</taxon>
        <taxon>Lancefieldella</taxon>
    </lineage>
</organism>
<dbReference type="Proteomes" id="UP000698335">
    <property type="component" value="Unassembled WGS sequence"/>
</dbReference>
<evidence type="ECO:0000313" key="2">
    <source>
        <dbReference type="Proteomes" id="UP000698335"/>
    </source>
</evidence>
<reference evidence="1" key="1">
    <citation type="submission" date="2020-04" db="EMBL/GenBank/DDBJ databases">
        <title>Deep metagenomics examines the oral microbiome during advanced dental caries in children, revealing novel taxa and co-occurrences with host molecules.</title>
        <authorList>
            <person name="Baker J.L."/>
            <person name="Morton J.T."/>
            <person name="Dinis M."/>
            <person name="Alvarez R."/>
            <person name="Tran N.C."/>
            <person name="Knight R."/>
            <person name="Edlund A."/>
        </authorList>
    </citation>
    <scope>NUCLEOTIDE SEQUENCE</scope>
    <source>
        <strain evidence="1">JCVI_38_bin.5</strain>
    </source>
</reference>
<dbReference type="AlphaFoldDB" id="A0A930W397"/>
<gene>
    <name evidence="1" type="ORF">HXK26_02990</name>
</gene>
<dbReference type="RefSeq" id="WP_070699337.1">
    <property type="nucleotide sequence ID" value="NZ_CAUTZM010000010.1"/>
</dbReference>
<name>A0A930W397_9ACTN</name>
<protein>
    <submittedName>
        <fullName evidence="1">Pilus assembly protein HicB</fullName>
    </submittedName>
</protein>
<comment type="caution">
    <text evidence="1">The sequence shown here is derived from an EMBL/GenBank/DDBJ whole genome shotgun (WGS) entry which is preliminary data.</text>
</comment>